<dbReference type="Pfam" id="PF10439">
    <property type="entry name" value="Bacteriocin_IIc"/>
    <property type="match status" value="1"/>
</dbReference>
<evidence type="ECO:0008006" key="3">
    <source>
        <dbReference type="Google" id="ProtNLM"/>
    </source>
</evidence>
<keyword evidence="2" id="KW-1185">Reference proteome</keyword>
<evidence type="ECO:0000313" key="2">
    <source>
        <dbReference type="Proteomes" id="UP000006983"/>
    </source>
</evidence>
<dbReference type="Proteomes" id="UP000006983">
    <property type="component" value="Unassembled WGS sequence"/>
</dbReference>
<sequence>MSLFFCWLSIYNTIIAFEKSLKNILKEVVLMTTQIINNFNSLNSEDLSTVKGGACSFWGATAAVGVGAVGGAVKGGIQTGTWQGAALKGIGYGIKGGITYGLTCRY</sequence>
<protein>
    <recommendedName>
        <fullName evidence="3">Bacteriocin</fullName>
    </recommendedName>
</protein>
<organism evidence="1 2">
    <name type="scientific">Streptococcus salivarius K12</name>
    <dbReference type="NCBI Taxonomy" id="1200793"/>
    <lineage>
        <taxon>Bacteria</taxon>
        <taxon>Bacillati</taxon>
        <taxon>Bacillota</taxon>
        <taxon>Bacilli</taxon>
        <taxon>Lactobacillales</taxon>
        <taxon>Streptococcaceae</taxon>
        <taxon>Streptococcus</taxon>
    </lineage>
</organism>
<dbReference type="EMBL" id="ALIF01000006">
    <property type="protein sequence ID" value="EJO15698.1"/>
    <property type="molecule type" value="Genomic_DNA"/>
</dbReference>
<dbReference type="AlphaFoldDB" id="J7TUL1"/>
<comment type="caution">
    <text evidence="1">The sequence shown here is derived from an EMBL/GenBank/DDBJ whole genome shotgun (WGS) entry which is preliminary data.</text>
</comment>
<name>J7TUL1_STRSL</name>
<dbReference type="InterPro" id="IPR019493">
    <property type="entry name" value="Bacteriocin_IIb_lactacin-rel"/>
</dbReference>
<evidence type="ECO:0000313" key="1">
    <source>
        <dbReference type="EMBL" id="EJO15698.1"/>
    </source>
</evidence>
<accession>J7TUL1</accession>
<gene>
    <name evidence="1" type="ORF">RSSL_00660</name>
</gene>
<proteinExistence type="predicted"/>
<dbReference type="PATRIC" id="fig|1200793.3.peg.1683"/>
<dbReference type="GO" id="GO:0042742">
    <property type="term" value="P:defense response to bacterium"/>
    <property type="evidence" value="ECO:0007669"/>
    <property type="project" value="InterPro"/>
</dbReference>
<reference evidence="1 2" key="1">
    <citation type="journal article" date="2012" name="J. Bacteriol.">
        <title>Genome Sequence of the Lantibiotic Bacteriocin Producer Streptococcus salivarius Strain K12.</title>
        <authorList>
            <person name="Barretto C."/>
            <person name="Alvarez-Martin P."/>
            <person name="Foata F."/>
            <person name="Renault P."/>
            <person name="Berger B."/>
        </authorList>
    </citation>
    <scope>NUCLEOTIDE SEQUENCE [LARGE SCALE GENOMIC DNA]</scope>
    <source>
        <strain evidence="1 2">K12</strain>
    </source>
</reference>